<gene>
    <name evidence="1" type="ORF">U27_04667</name>
</gene>
<organism evidence="1 2">
    <name type="scientific">Vecturithrix granuli</name>
    <dbReference type="NCBI Taxonomy" id="1499967"/>
    <lineage>
        <taxon>Bacteria</taxon>
        <taxon>Candidatus Moduliflexota</taxon>
        <taxon>Candidatus Vecturitrichia</taxon>
        <taxon>Candidatus Vecturitrichales</taxon>
        <taxon>Candidatus Vecturitrichaceae</taxon>
        <taxon>Candidatus Vecturithrix</taxon>
    </lineage>
</organism>
<dbReference type="AlphaFoldDB" id="A0A081BZE5"/>
<evidence type="ECO:0000313" key="1">
    <source>
        <dbReference type="EMBL" id="GAK57700.1"/>
    </source>
</evidence>
<protein>
    <submittedName>
        <fullName evidence="1">Uncharacterized protein</fullName>
    </submittedName>
</protein>
<dbReference type="STRING" id="1499967.U27_04667"/>
<reference evidence="1 2" key="1">
    <citation type="journal article" date="2015" name="PeerJ">
        <title>First genomic representation of candidate bacterial phylum KSB3 points to enhanced environmental sensing as a trigger of wastewater bulking.</title>
        <authorList>
            <person name="Sekiguchi Y."/>
            <person name="Ohashi A."/>
            <person name="Parks D.H."/>
            <person name="Yamauchi T."/>
            <person name="Tyson G.W."/>
            <person name="Hugenholtz P."/>
        </authorList>
    </citation>
    <scope>NUCLEOTIDE SEQUENCE [LARGE SCALE GENOMIC DNA]</scope>
</reference>
<proteinExistence type="predicted"/>
<dbReference type="EMBL" id="DF820466">
    <property type="protein sequence ID" value="GAK57700.1"/>
    <property type="molecule type" value="Genomic_DNA"/>
</dbReference>
<name>A0A081BZE5_VECG1</name>
<dbReference type="Proteomes" id="UP000030661">
    <property type="component" value="Unassembled WGS sequence"/>
</dbReference>
<dbReference type="HOGENOM" id="CLU_2680184_0_0_0"/>
<accession>A0A081BZE5</accession>
<evidence type="ECO:0000313" key="2">
    <source>
        <dbReference type="Proteomes" id="UP000030661"/>
    </source>
</evidence>
<keyword evidence="2" id="KW-1185">Reference proteome</keyword>
<sequence>MYTDILSELTTALGKLYTLEESIVYADRLEQHDLRSKQALLISEVIQSLQDVENSIKREYHFTAPKHFTPLIHA</sequence>